<dbReference type="InterPro" id="IPR050229">
    <property type="entry name" value="GlpE_sulfurtransferase"/>
</dbReference>
<dbReference type="Proteomes" id="UP001596099">
    <property type="component" value="Unassembled WGS sequence"/>
</dbReference>
<dbReference type="RefSeq" id="WP_247413777.1">
    <property type="nucleotide sequence ID" value="NZ_JALLGW010000001.1"/>
</dbReference>
<dbReference type="AlphaFoldDB" id="A0ABD5RKM3"/>
<evidence type="ECO:0000256" key="1">
    <source>
        <dbReference type="SAM" id="MobiDB-lite"/>
    </source>
</evidence>
<dbReference type="InterPro" id="IPR001763">
    <property type="entry name" value="Rhodanese-like_dom"/>
</dbReference>
<feature type="compositionally biased region" description="Acidic residues" evidence="1">
    <location>
        <begin position="128"/>
        <end position="137"/>
    </location>
</feature>
<protein>
    <submittedName>
        <fullName evidence="3">Rhodanese-like domain-containing protein</fullName>
    </submittedName>
</protein>
<dbReference type="Pfam" id="PF00581">
    <property type="entry name" value="Rhodanese"/>
    <property type="match status" value="1"/>
</dbReference>
<organism evidence="3 4">
    <name type="scientific">Halomarina salina</name>
    <dbReference type="NCBI Taxonomy" id="1872699"/>
    <lineage>
        <taxon>Archaea</taxon>
        <taxon>Methanobacteriati</taxon>
        <taxon>Methanobacteriota</taxon>
        <taxon>Stenosarchaea group</taxon>
        <taxon>Halobacteria</taxon>
        <taxon>Halobacteriales</taxon>
        <taxon>Natronomonadaceae</taxon>
        <taxon>Halomarina</taxon>
    </lineage>
</organism>
<evidence type="ECO:0000259" key="2">
    <source>
        <dbReference type="PROSITE" id="PS50206"/>
    </source>
</evidence>
<dbReference type="SUPFAM" id="SSF52821">
    <property type="entry name" value="Rhodanese/Cell cycle control phosphatase"/>
    <property type="match status" value="1"/>
</dbReference>
<gene>
    <name evidence="3" type="ORF">ACFPYI_05890</name>
</gene>
<comment type="caution">
    <text evidence="3">The sequence shown here is derived from an EMBL/GenBank/DDBJ whole genome shotgun (WGS) entry which is preliminary data.</text>
</comment>
<proteinExistence type="predicted"/>
<feature type="compositionally biased region" description="Low complexity" evidence="1">
    <location>
        <begin position="115"/>
        <end position="127"/>
    </location>
</feature>
<name>A0ABD5RKM3_9EURY</name>
<accession>A0ABD5RKM3</accession>
<reference evidence="3 4" key="1">
    <citation type="journal article" date="2019" name="Int. J. Syst. Evol. Microbiol.">
        <title>The Global Catalogue of Microorganisms (GCM) 10K type strain sequencing project: providing services to taxonomists for standard genome sequencing and annotation.</title>
        <authorList>
            <consortium name="The Broad Institute Genomics Platform"/>
            <consortium name="The Broad Institute Genome Sequencing Center for Infectious Disease"/>
            <person name="Wu L."/>
            <person name="Ma J."/>
        </authorList>
    </citation>
    <scope>NUCLEOTIDE SEQUENCE [LARGE SCALE GENOMIC DNA]</scope>
    <source>
        <strain evidence="3 4">CGMCC 1.12543</strain>
    </source>
</reference>
<dbReference type="CDD" id="cd00158">
    <property type="entry name" value="RHOD"/>
    <property type="match status" value="1"/>
</dbReference>
<dbReference type="Gene3D" id="3.40.250.10">
    <property type="entry name" value="Rhodanese-like domain"/>
    <property type="match status" value="1"/>
</dbReference>
<dbReference type="SMART" id="SM00450">
    <property type="entry name" value="RHOD"/>
    <property type="match status" value="1"/>
</dbReference>
<dbReference type="PANTHER" id="PTHR43031">
    <property type="entry name" value="FAD-DEPENDENT OXIDOREDUCTASE"/>
    <property type="match status" value="1"/>
</dbReference>
<dbReference type="PROSITE" id="PS50206">
    <property type="entry name" value="RHODANESE_3"/>
    <property type="match status" value="1"/>
</dbReference>
<feature type="domain" description="Rhodanese" evidence="2">
    <location>
        <begin position="16"/>
        <end position="107"/>
    </location>
</feature>
<dbReference type="EMBL" id="JBHSQH010000001">
    <property type="protein sequence ID" value="MFC5970860.1"/>
    <property type="molecule type" value="Genomic_DNA"/>
</dbReference>
<evidence type="ECO:0000313" key="4">
    <source>
        <dbReference type="Proteomes" id="UP001596099"/>
    </source>
</evidence>
<sequence>MDGEIRAEELRDLIESDADVRIVDIRAPGAFAQGHIPGSENIPFAELPQRVESLDGANRVVTVCPVGKSSIQAARLVGSYEGANGATVESLAGGIDGWEFGFEAGSDGRGEGDDGASATAGDPATGDTTDEGPDAPF</sequence>
<dbReference type="InterPro" id="IPR036873">
    <property type="entry name" value="Rhodanese-like_dom_sf"/>
</dbReference>
<dbReference type="PANTHER" id="PTHR43031:SF16">
    <property type="entry name" value="OXIDOREDUCTASE"/>
    <property type="match status" value="1"/>
</dbReference>
<keyword evidence="4" id="KW-1185">Reference proteome</keyword>
<evidence type="ECO:0000313" key="3">
    <source>
        <dbReference type="EMBL" id="MFC5970860.1"/>
    </source>
</evidence>
<feature type="region of interest" description="Disordered" evidence="1">
    <location>
        <begin position="99"/>
        <end position="137"/>
    </location>
</feature>